<dbReference type="AlphaFoldDB" id="A0A8J3QEN7"/>
<proteinExistence type="predicted"/>
<keyword evidence="1" id="KW-1133">Transmembrane helix</keyword>
<dbReference type="Proteomes" id="UP000612899">
    <property type="component" value="Unassembled WGS sequence"/>
</dbReference>
<keyword evidence="1" id="KW-0812">Transmembrane</keyword>
<gene>
    <name evidence="2" type="ORF">Rhe02_63810</name>
</gene>
<comment type="caution">
    <text evidence="2">The sequence shown here is derived from an EMBL/GenBank/DDBJ whole genome shotgun (WGS) entry which is preliminary data.</text>
</comment>
<keyword evidence="1" id="KW-0472">Membrane</keyword>
<dbReference type="EMBL" id="BONY01000047">
    <property type="protein sequence ID" value="GIH08314.1"/>
    <property type="molecule type" value="Genomic_DNA"/>
</dbReference>
<sequence length="331" mass="36430">MEPGMTPLAKRFRLLLLAFPRHYRRSRGAEMLTTLLDGSLPGQRRPTMRSALSVVWSGIRCRFRLRPGKFSRIAAAATALAGAVFGAVLGTWVAWNWTAGPLPSDAQADAIARSMVRYEPYSRERYDFRFGTDPRLGQEMPGGVWYTYDEDEHGPIQTEQALQALRANGWAVSPANCRNCVGGIAVKGDVRVTLTRWSLVISRETPAAVPWLMAIGALLGTFGGWLLIARIGRLLARRTPWQKTAVSAGAAAGFLALLPCLYYTVGWNILYYIAWDFSPDGFSRAPFWILSWEPLRNVTFAGLAAILLAVAAAELAPLDRQVAPPVRGLPE</sequence>
<protein>
    <recommendedName>
        <fullName evidence="4">DUF1461 domain-containing protein</fullName>
    </recommendedName>
</protein>
<evidence type="ECO:0000313" key="3">
    <source>
        <dbReference type="Proteomes" id="UP000612899"/>
    </source>
</evidence>
<organism evidence="2 3">
    <name type="scientific">Rhizocola hellebori</name>
    <dbReference type="NCBI Taxonomy" id="1392758"/>
    <lineage>
        <taxon>Bacteria</taxon>
        <taxon>Bacillati</taxon>
        <taxon>Actinomycetota</taxon>
        <taxon>Actinomycetes</taxon>
        <taxon>Micromonosporales</taxon>
        <taxon>Micromonosporaceae</taxon>
        <taxon>Rhizocola</taxon>
    </lineage>
</organism>
<evidence type="ECO:0008006" key="4">
    <source>
        <dbReference type="Google" id="ProtNLM"/>
    </source>
</evidence>
<name>A0A8J3QEN7_9ACTN</name>
<keyword evidence="3" id="KW-1185">Reference proteome</keyword>
<feature type="transmembrane region" description="Helical" evidence="1">
    <location>
        <begin position="249"/>
        <end position="274"/>
    </location>
</feature>
<reference evidence="2" key="1">
    <citation type="submission" date="2021-01" db="EMBL/GenBank/DDBJ databases">
        <title>Whole genome shotgun sequence of Rhizocola hellebori NBRC 109834.</title>
        <authorList>
            <person name="Komaki H."/>
            <person name="Tamura T."/>
        </authorList>
    </citation>
    <scope>NUCLEOTIDE SEQUENCE</scope>
    <source>
        <strain evidence="2">NBRC 109834</strain>
    </source>
</reference>
<accession>A0A8J3QEN7</accession>
<feature type="transmembrane region" description="Helical" evidence="1">
    <location>
        <begin position="208"/>
        <end position="228"/>
    </location>
</feature>
<feature type="transmembrane region" description="Helical" evidence="1">
    <location>
        <begin position="294"/>
        <end position="313"/>
    </location>
</feature>
<evidence type="ECO:0000313" key="2">
    <source>
        <dbReference type="EMBL" id="GIH08314.1"/>
    </source>
</evidence>
<feature type="transmembrane region" description="Helical" evidence="1">
    <location>
        <begin position="73"/>
        <end position="95"/>
    </location>
</feature>
<evidence type="ECO:0000256" key="1">
    <source>
        <dbReference type="SAM" id="Phobius"/>
    </source>
</evidence>